<organism evidence="1 2">
    <name type="scientific">Hibiscus sabdariffa</name>
    <name type="common">roselle</name>
    <dbReference type="NCBI Taxonomy" id="183260"/>
    <lineage>
        <taxon>Eukaryota</taxon>
        <taxon>Viridiplantae</taxon>
        <taxon>Streptophyta</taxon>
        <taxon>Embryophyta</taxon>
        <taxon>Tracheophyta</taxon>
        <taxon>Spermatophyta</taxon>
        <taxon>Magnoliopsida</taxon>
        <taxon>eudicotyledons</taxon>
        <taxon>Gunneridae</taxon>
        <taxon>Pentapetalae</taxon>
        <taxon>rosids</taxon>
        <taxon>malvids</taxon>
        <taxon>Malvales</taxon>
        <taxon>Malvaceae</taxon>
        <taxon>Malvoideae</taxon>
        <taxon>Hibiscus</taxon>
    </lineage>
</organism>
<evidence type="ECO:0008006" key="3">
    <source>
        <dbReference type="Google" id="ProtNLM"/>
    </source>
</evidence>
<protein>
    <recommendedName>
        <fullName evidence="3">RNase H type-1 domain-containing protein</fullName>
    </recommendedName>
</protein>
<gene>
    <name evidence="1" type="ORF">V6N12_075820</name>
</gene>
<comment type="caution">
    <text evidence="1">The sequence shown here is derived from an EMBL/GenBank/DDBJ whole genome shotgun (WGS) entry which is preliminary data.</text>
</comment>
<sequence>MTAEISQKLSGIMENFLGGASAMRKKIHWVNWTSLCFSLSSGGLGSDTVALMPNNSKLNACSWMWKGVVNSFYKNDDLSSCLRSNLHVKVGMENIHANSIIADIGFVLKEPKANSMSWISPPPEFMKLNANGTMKVDGSVGGIRGTIQTLRCETLIFFSESIGSCPPILAKLLTIKFGITLFRSLKSCDKSRLVVEYDCKSALEWISKPSSCAHSFPVCCPKYCEG</sequence>
<dbReference type="EMBL" id="JBBPBM010000063">
    <property type="protein sequence ID" value="KAK8515801.1"/>
    <property type="molecule type" value="Genomic_DNA"/>
</dbReference>
<reference evidence="1 2" key="1">
    <citation type="journal article" date="2024" name="G3 (Bethesda)">
        <title>Genome assembly of Hibiscus sabdariffa L. provides insights into metabolisms of medicinal natural products.</title>
        <authorList>
            <person name="Kim T."/>
        </authorList>
    </citation>
    <scope>NUCLEOTIDE SEQUENCE [LARGE SCALE GENOMIC DNA]</scope>
    <source>
        <strain evidence="1">TK-2024</strain>
        <tissue evidence="1">Old leaves</tissue>
    </source>
</reference>
<dbReference type="Proteomes" id="UP001472677">
    <property type="component" value="Unassembled WGS sequence"/>
</dbReference>
<proteinExistence type="predicted"/>
<evidence type="ECO:0000313" key="2">
    <source>
        <dbReference type="Proteomes" id="UP001472677"/>
    </source>
</evidence>
<evidence type="ECO:0000313" key="1">
    <source>
        <dbReference type="EMBL" id="KAK8515801.1"/>
    </source>
</evidence>
<keyword evidence="2" id="KW-1185">Reference proteome</keyword>
<accession>A0ABR2CAN5</accession>
<name>A0ABR2CAN5_9ROSI</name>